<accession>A0A3P7LXC8</accession>
<feature type="transmembrane region" description="Helical" evidence="1">
    <location>
        <begin position="9"/>
        <end position="33"/>
    </location>
</feature>
<dbReference type="EMBL" id="UYRU01068733">
    <property type="protein sequence ID" value="VDN17980.1"/>
    <property type="molecule type" value="Genomic_DNA"/>
</dbReference>
<organism evidence="2 3">
    <name type="scientific">Dibothriocephalus latus</name>
    <name type="common">Fish tapeworm</name>
    <name type="synonym">Diphyllobothrium latum</name>
    <dbReference type="NCBI Taxonomy" id="60516"/>
    <lineage>
        <taxon>Eukaryota</taxon>
        <taxon>Metazoa</taxon>
        <taxon>Spiralia</taxon>
        <taxon>Lophotrochozoa</taxon>
        <taxon>Platyhelminthes</taxon>
        <taxon>Cestoda</taxon>
        <taxon>Eucestoda</taxon>
        <taxon>Diphyllobothriidea</taxon>
        <taxon>Diphyllobothriidae</taxon>
        <taxon>Dibothriocephalus</taxon>
    </lineage>
</organism>
<keyword evidence="3" id="KW-1185">Reference proteome</keyword>
<keyword evidence="1" id="KW-0812">Transmembrane</keyword>
<keyword evidence="1" id="KW-1133">Transmembrane helix</keyword>
<feature type="transmembrane region" description="Helical" evidence="1">
    <location>
        <begin position="90"/>
        <end position="108"/>
    </location>
</feature>
<reference evidence="2 3" key="1">
    <citation type="submission" date="2018-11" db="EMBL/GenBank/DDBJ databases">
        <authorList>
            <consortium name="Pathogen Informatics"/>
        </authorList>
    </citation>
    <scope>NUCLEOTIDE SEQUENCE [LARGE SCALE GENOMIC DNA]</scope>
</reference>
<evidence type="ECO:0000313" key="3">
    <source>
        <dbReference type="Proteomes" id="UP000281553"/>
    </source>
</evidence>
<evidence type="ECO:0000256" key="1">
    <source>
        <dbReference type="SAM" id="Phobius"/>
    </source>
</evidence>
<dbReference type="AlphaFoldDB" id="A0A3P7LXC8"/>
<keyword evidence="1" id="KW-0472">Membrane</keyword>
<evidence type="ECO:0000313" key="2">
    <source>
        <dbReference type="EMBL" id="VDN17980.1"/>
    </source>
</evidence>
<gene>
    <name evidence="2" type="ORF">DILT_LOCUS13066</name>
</gene>
<proteinExistence type="predicted"/>
<protein>
    <submittedName>
        <fullName evidence="2">Uncharacterized protein</fullName>
    </submittedName>
</protein>
<name>A0A3P7LXC8_DIBLA</name>
<dbReference type="Proteomes" id="UP000281553">
    <property type="component" value="Unassembled WGS sequence"/>
</dbReference>
<sequence length="149" mass="16805">MAETNSKRILLLTLVVGLSLFLLNVIFVGTFYVCMQQRKDRHSDGILVAAADADNGSTSEFLSQARLLPLFFAKILGQNTYKLLASPSDIWIFGLISALATQIVYFIMKKCAELLIRIILQKVQLTELTYLGFYRQSDERGQVNHESLK</sequence>